<keyword evidence="4" id="KW-1185">Reference proteome</keyword>
<evidence type="ECO:0000313" key="4">
    <source>
        <dbReference type="Proteomes" id="UP000756921"/>
    </source>
</evidence>
<reference evidence="3" key="1">
    <citation type="journal article" date="2020" name="Mol. Plant Microbe Interact.">
        <title>Genome Sequence of the Biocontrol Agent Coniothyrium minitans strain Conio (IMI 134523).</title>
        <authorList>
            <person name="Patel D."/>
            <person name="Shittu T.A."/>
            <person name="Baroncelli R."/>
            <person name="Muthumeenakshi S."/>
            <person name="Osborne T.H."/>
            <person name="Janganan T.K."/>
            <person name="Sreenivasaprasad S."/>
        </authorList>
    </citation>
    <scope>NUCLEOTIDE SEQUENCE</scope>
    <source>
        <strain evidence="3">Conio</strain>
    </source>
</reference>
<feature type="region of interest" description="Disordered" evidence="1">
    <location>
        <begin position="1"/>
        <end position="66"/>
    </location>
</feature>
<feature type="region of interest" description="Disordered" evidence="1">
    <location>
        <begin position="112"/>
        <end position="173"/>
    </location>
</feature>
<feature type="compositionally biased region" description="Low complexity" evidence="1">
    <location>
        <begin position="157"/>
        <end position="169"/>
    </location>
</feature>
<organism evidence="3 4">
    <name type="scientific">Paraphaeosphaeria minitans</name>
    <dbReference type="NCBI Taxonomy" id="565426"/>
    <lineage>
        <taxon>Eukaryota</taxon>
        <taxon>Fungi</taxon>
        <taxon>Dikarya</taxon>
        <taxon>Ascomycota</taxon>
        <taxon>Pezizomycotina</taxon>
        <taxon>Dothideomycetes</taxon>
        <taxon>Pleosporomycetidae</taxon>
        <taxon>Pleosporales</taxon>
        <taxon>Massarineae</taxon>
        <taxon>Didymosphaeriaceae</taxon>
        <taxon>Paraphaeosphaeria</taxon>
    </lineage>
</organism>
<feature type="compositionally biased region" description="Pro residues" evidence="1">
    <location>
        <begin position="20"/>
        <end position="32"/>
    </location>
</feature>
<evidence type="ECO:0000256" key="1">
    <source>
        <dbReference type="SAM" id="MobiDB-lite"/>
    </source>
</evidence>
<sequence>MTDTPPLPEATSGLQQYPVLPLPSTPLSPPPGLLLSHPPSVRLSSSPASSPRIVGSPPTRTQSIHPETGSLMVAVNQPGADFLEFTSDDDSEWEDEDGTRNFSEVERMGKRVSAATFESARSEDWEEERGRKRQSEYLTALPPFNQIPAHDSATEVPPAARRPPSQARQMSLKRYSRVNVVQNHGSPRSSILSNASSDVIPRPLNVSRTVSQNLEEDPSSQLCNDTHIRYQRSTSESESIRINAFLSTHYATLQAIDSQPNSPPAPQFSFPDTSRQRSLSDQRHIKLMSPIHTDVHDPDRPPHLPAHFIKTPYPFSPKKEFPPPKTRPRKTDLYITPLSASPQKGIHVLGMAHDTAYDPRSRLERNMSAQGLIRSPSSPSTKHERWNSARSTNSARDSVLWLSLRRNRHHMASHMEPLTIPSSLVATPQPSPTFTPRLRHLAADYDDMHLARELRAAYRRLAGPWLLRLLAARQLRYIRLAHVAAWSGAAQHEEPGTLLAARDGLPTLGDPGLPFTEHALLELFRAPRSGDARYTWVHWARRVAASNRRAVDPHAHERTRSEGDVGGHLGREVATVQFVHAFAPFKMLTVLVLMLALAVAAAVLYIFLGNSVWRGEGTRERAEKVTPGMLVGVLALSVEGVVFVAWVVASWMWL</sequence>
<keyword evidence="2" id="KW-0812">Transmembrane</keyword>
<feature type="transmembrane region" description="Helical" evidence="2">
    <location>
        <begin position="587"/>
        <end position="608"/>
    </location>
</feature>
<dbReference type="OrthoDB" id="3691966at2759"/>
<proteinExistence type="predicted"/>
<feature type="region of interest" description="Disordered" evidence="1">
    <location>
        <begin position="307"/>
        <end position="329"/>
    </location>
</feature>
<dbReference type="AlphaFoldDB" id="A0A9P6GBX3"/>
<protein>
    <submittedName>
        <fullName evidence="3">Uncharacterized protein</fullName>
    </submittedName>
</protein>
<gene>
    <name evidence="3" type="ORF">PMIN01_08539</name>
</gene>
<keyword evidence="2" id="KW-0472">Membrane</keyword>
<evidence type="ECO:0000313" key="3">
    <source>
        <dbReference type="EMBL" id="KAF9732857.1"/>
    </source>
</evidence>
<keyword evidence="2" id="KW-1133">Transmembrane helix</keyword>
<feature type="region of interest" description="Disordered" evidence="1">
    <location>
        <begin position="370"/>
        <end position="391"/>
    </location>
</feature>
<feature type="transmembrane region" description="Helical" evidence="2">
    <location>
        <begin position="629"/>
        <end position="653"/>
    </location>
</feature>
<evidence type="ECO:0000256" key="2">
    <source>
        <dbReference type="SAM" id="Phobius"/>
    </source>
</evidence>
<dbReference type="EMBL" id="WJXW01000009">
    <property type="protein sequence ID" value="KAF9732857.1"/>
    <property type="molecule type" value="Genomic_DNA"/>
</dbReference>
<comment type="caution">
    <text evidence="3">The sequence shown here is derived from an EMBL/GenBank/DDBJ whole genome shotgun (WGS) entry which is preliminary data.</text>
</comment>
<name>A0A9P6GBX3_9PLEO</name>
<feature type="compositionally biased region" description="Basic and acidic residues" evidence="1">
    <location>
        <begin position="120"/>
        <end position="135"/>
    </location>
</feature>
<feature type="compositionally biased region" description="Low complexity" evidence="1">
    <location>
        <begin position="33"/>
        <end position="51"/>
    </location>
</feature>
<dbReference type="Proteomes" id="UP000756921">
    <property type="component" value="Unassembled WGS sequence"/>
</dbReference>
<accession>A0A9P6GBX3</accession>
<feature type="region of interest" description="Disordered" evidence="1">
    <location>
        <begin position="256"/>
        <end position="278"/>
    </location>
</feature>